<name>A0A563VTZ6_9CYAN</name>
<sequence>MTDRVANNCDQEKTISLRQLKTMPQPQIGLLIKKLRQEMELTQEEFASDWSLD</sequence>
<dbReference type="Proteomes" id="UP000320055">
    <property type="component" value="Unassembled WGS sequence"/>
</dbReference>
<proteinExistence type="predicted"/>
<protein>
    <submittedName>
        <fullName evidence="1">Uncharacterized protein</fullName>
    </submittedName>
</protein>
<gene>
    <name evidence="1" type="ORF">H1P_2910010</name>
</gene>
<dbReference type="AlphaFoldDB" id="A0A563VTZ6"/>
<organism evidence="1 2">
    <name type="scientific">Hyella patelloides LEGE 07179</name>
    <dbReference type="NCBI Taxonomy" id="945734"/>
    <lineage>
        <taxon>Bacteria</taxon>
        <taxon>Bacillati</taxon>
        <taxon>Cyanobacteriota</taxon>
        <taxon>Cyanophyceae</taxon>
        <taxon>Pleurocapsales</taxon>
        <taxon>Hyellaceae</taxon>
        <taxon>Hyella</taxon>
    </lineage>
</organism>
<keyword evidence="2" id="KW-1185">Reference proteome</keyword>
<reference evidence="1 2" key="1">
    <citation type="submission" date="2019-01" db="EMBL/GenBank/DDBJ databases">
        <authorList>
            <person name="Brito A."/>
        </authorList>
    </citation>
    <scope>NUCLEOTIDE SEQUENCE [LARGE SCALE GENOMIC DNA]</scope>
    <source>
        <strain evidence="1">1</strain>
    </source>
</reference>
<evidence type="ECO:0000313" key="2">
    <source>
        <dbReference type="Proteomes" id="UP000320055"/>
    </source>
</evidence>
<evidence type="ECO:0000313" key="1">
    <source>
        <dbReference type="EMBL" id="VEP14849.1"/>
    </source>
</evidence>
<accession>A0A563VTZ6</accession>
<dbReference type="RefSeq" id="WP_186376168.1">
    <property type="nucleotide sequence ID" value="NZ_LR214033.1"/>
</dbReference>
<dbReference type="EMBL" id="CAACVJ010000214">
    <property type="protein sequence ID" value="VEP14849.1"/>
    <property type="molecule type" value="Genomic_DNA"/>
</dbReference>